<dbReference type="EMBL" id="VSRR010000293">
    <property type="protein sequence ID" value="MPC13599.1"/>
    <property type="molecule type" value="Genomic_DNA"/>
</dbReference>
<reference evidence="1 2" key="1">
    <citation type="submission" date="2019-05" db="EMBL/GenBank/DDBJ databases">
        <title>Another draft genome of Portunus trituberculatus and its Hox gene families provides insights of decapod evolution.</title>
        <authorList>
            <person name="Jeong J.-H."/>
            <person name="Song I."/>
            <person name="Kim S."/>
            <person name="Choi T."/>
            <person name="Kim D."/>
            <person name="Ryu S."/>
            <person name="Kim W."/>
        </authorList>
    </citation>
    <scope>NUCLEOTIDE SEQUENCE [LARGE SCALE GENOMIC DNA]</scope>
    <source>
        <tissue evidence="1">Muscle</tissue>
    </source>
</reference>
<dbReference type="Proteomes" id="UP000324222">
    <property type="component" value="Unassembled WGS sequence"/>
</dbReference>
<dbReference type="AlphaFoldDB" id="A0A5B7CW23"/>
<evidence type="ECO:0000313" key="2">
    <source>
        <dbReference type="Proteomes" id="UP000324222"/>
    </source>
</evidence>
<name>A0A5B7CW23_PORTR</name>
<proteinExistence type="predicted"/>
<protein>
    <submittedName>
        <fullName evidence="1">Uncharacterized protein</fullName>
    </submittedName>
</protein>
<accession>A0A5B7CW23</accession>
<sequence>MAGMEWQDQVHQITSEDPSFDESQHYKAAYNCMIVLAPQCTAGSESGSSDVGLVSCRLALHSNTPWVTFLIFPLLHKAGHCQW</sequence>
<evidence type="ECO:0000313" key="1">
    <source>
        <dbReference type="EMBL" id="MPC13599.1"/>
    </source>
</evidence>
<gene>
    <name evidence="1" type="ORF">E2C01_006337</name>
</gene>
<comment type="caution">
    <text evidence="1">The sequence shown here is derived from an EMBL/GenBank/DDBJ whole genome shotgun (WGS) entry which is preliminary data.</text>
</comment>
<organism evidence="1 2">
    <name type="scientific">Portunus trituberculatus</name>
    <name type="common">Swimming crab</name>
    <name type="synonym">Neptunus trituberculatus</name>
    <dbReference type="NCBI Taxonomy" id="210409"/>
    <lineage>
        <taxon>Eukaryota</taxon>
        <taxon>Metazoa</taxon>
        <taxon>Ecdysozoa</taxon>
        <taxon>Arthropoda</taxon>
        <taxon>Crustacea</taxon>
        <taxon>Multicrustacea</taxon>
        <taxon>Malacostraca</taxon>
        <taxon>Eumalacostraca</taxon>
        <taxon>Eucarida</taxon>
        <taxon>Decapoda</taxon>
        <taxon>Pleocyemata</taxon>
        <taxon>Brachyura</taxon>
        <taxon>Eubrachyura</taxon>
        <taxon>Portunoidea</taxon>
        <taxon>Portunidae</taxon>
        <taxon>Portuninae</taxon>
        <taxon>Portunus</taxon>
    </lineage>
</organism>
<keyword evidence="2" id="KW-1185">Reference proteome</keyword>